<dbReference type="EMBL" id="NEXH01000023">
    <property type="protein sequence ID" value="PSN94515.1"/>
    <property type="molecule type" value="Genomic_DNA"/>
</dbReference>
<dbReference type="Pfam" id="PF00496">
    <property type="entry name" value="SBP_bac_5"/>
    <property type="match status" value="1"/>
</dbReference>
<dbReference type="InterPro" id="IPR000914">
    <property type="entry name" value="SBP_5_dom"/>
</dbReference>
<evidence type="ECO:0000256" key="3">
    <source>
        <dbReference type="ARBA" id="ARBA00022729"/>
    </source>
</evidence>
<dbReference type="AlphaFoldDB" id="A0A2R6B791"/>
<dbReference type="GO" id="GO:0015833">
    <property type="term" value="P:peptide transport"/>
    <property type="evidence" value="ECO:0007669"/>
    <property type="project" value="TreeGrafter"/>
</dbReference>
<evidence type="ECO:0000313" key="8">
    <source>
        <dbReference type="Proteomes" id="UP000241284"/>
    </source>
</evidence>
<dbReference type="GO" id="GO:0043190">
    <property type="term" value="C:ATP-binding cassette (ABC) transporter complex"/>
    <property type="evidence" value="ECO:0007669"/>
    <property type="project" value="InterPro"/>
</dbReference>
<dbReference type="PIRSF" id="PIRSF002741">
    <property type="entry name" value="MppA"/>
    <property type="match status" value="1"/>
</dbReference>
<dbReference type="GO" id="GO:1904680">
    <property type="term" value="F:peptide transmembrane transporter activity"/>
    <property type="evidence" value="ECO:0007669"/>
    <property type="project" value="TreeGrafter"/>
</dbReference>
<keyword evidence="2" id="KW-0813">Transport</keyword>
<dbReference type="Proteomes" id="UP000241284">
    <property type="component" value="Unassembled WGS sequence"/>
</dbReference>
<organism evidence="7 8">
    <name type="scientific">Candidatus Marsarchaeota G2 archaeon ECH_B_2</name>
    <dbReference type="NCBI Taxonomy" id="1978160"/>
    <lineage>
        <taxon>Archaea</taxon>
        <taxon>Candidatus Marsarchaeota</taxon>
        <taxon>Candidatus Marsarchaeota group 2</taxon>
    </lineage>
</organism>
<evidence type="ECO:0000256" key="4">
    <source>
        <dbReference type="SAM" id="MobiDB-lite"/>
    </source>
</evidence>
<keyword evidence="5" id="KW-0812">Transmembrane</keyword>
<feature type="transmembrane region" description="Helical" evidence="5">
    <location>
        <begin position="12"/>
        <end position="33"/>
    </location>
</feature>
<dbReference type="InterPro" id="IPR030678">
    <property type="entry name" value="Peptide/Ni-bd"/>
</dbReference>
<evidence type="ECO:0000259" key="6">
    <source>
        <dbReference type="Pfam" id="PF00496"/>
    </source>
</evidence>
<evidence type="ECO:0000256" key="1">
    <source>
        <dbReference type="ARBA" id="ARBA00005695"/>
    </source>
</evidence>
<gene>
    <name evidence="7" type="ORF">B9Q06_08915</name>
</gene>
<accession>A0A2R6B791</accession>
<evidence type="ECO:0000256" key="5">
    <source>
        <dbReference type="SAM" id="Phobius"/>
    </source>
</evidence>
<dbReference type="SUPFAM" id="SSF53850">
    <property type="entry name" value="Periplasmic binding protein-like II"/>
    <property type="match status" value="1"/>
</dbReference>
<proteinExistence type="inferred from homology"/>
<name>A0A2R6B791_9ARCH</name>
<comment type="caution">
    <text evidence="7">The sequence shown here is derived from an EMBL/GenBank/DDBJ whole genome shotgun (WGS) entry which is preliminary data.</text>
</comment>
<dbReference type="PANTHER" id="PTHR30290">
    <property type="entry name" value="PERIPLASMIC BINDING COMPONENT OF ABC TRANSPORTER"/>
    <property type="match status" value="1"/>
</dbReference>
<keyword evidence="5" id="KW-0472">Membrane</keyword>
<feature type="domain" description="Solute-binding protein family 5" evidence="6">
    <location>
        <begin position="133"/>
        <end position="592"/>
    </location>
</feature>
<dbReference type="InterPro" id="IPR039424">
    <property type="entry name" value="SBP_5"/>
</dbReference>
<feature type="region of interest" description="Disordered" evidence="4">
    <location>
        <begin position="38"/>
        <end position="71"/>
    </location>
</feature>
<dbReference type="PANTHER" id="PTHR30290:SF9">
    <property type="entry name" value="OLIGOPEPTIDE-BINDING PROTEIN APPA"/>
    <property type="match status" value="1"/>
</dbReference>
<sequence>MHTLKGKSGISRGATAGIVIVVIAIIVLAAVLLTRSTTTPKPPVTTTSTSSTTTSTSTSTSTSTTTTTSTTTSTTTTTVFTLAPKNQSVLVDDSQTSTPDALDPAYGFYTFDQPVFTNVFQQLVEFNGSNYLQVVPALASNYTIENNYQTYVFQIRSGVTFSNGDPLNAYDVWFSFVREIYLGQAVGISNYQDLTVNLSEVSATGLILPWGIRHAVQYAFGLSSLPTPNQTTAILNQVLSNFNPNNATVQKLMSYPNQAYVVTGPMTFQANLLAPYKFFLLDIAAWWGAVVDPAFVDAHGGVQYGQTNSYFSSNGGPGTGPYEIVSVKPGFSTVVLQANPNYWGAKVSGLPPVLQPAKIPVIIINYGLPHNDRVEDFATNNAQISFVSIPFLGQMYSAYQYKQYYSFNQIFLDLGFYPAYFYISMNTQKFPTNNNDFRLAIVHAINYTQILDKLYTFNGTLLGQMYVGPITPQFPQYYNPGNLPIYQYNINLAASYLNKSLYQLGYYVVMPNGTVLGNQSDPQFPTQTITYITPLTPFEQEQLELIQADLSQIGLSIALQGVTPSVTSTWVTPQETPNMVDLGWIPDWPDPLFQQLAPAVTTTSYLPAWMNVSKINQIVAQLPFETNTTEQIQQLTYVYNFTYWYAPYAWLPNAATYYFVQPYLKGFTYNTFSGYWYNTMYYSTSS</sequence>
<dbReference type="Gene3D" id="3.40.190.10">
    <property type="entry name" value="Periplasmic binding protein-like II"/>
    <property type="match status" value="1"/>
</dbReference>
<evidence type="ECO:0000256" key="2">
    <source>
        <dbReference type="ARBA" id="ARBA00022448"/>
    </source>
</evidence>
<evidence type="ECO:0000313" key="7">
    <source>
        <dbReference type="EMBL" id="PSN94515.1"/>
    </source>
</evidence>
<reference evidence="7 8" key="1">
    <citation type="submission" date="2017-04" db="EMBL/GenBank/DDBJ databases">
        <title>Novel microbial lineages endemic to geothermal iron-oxide mats fill important gaps in the evolutionary history of Archaea.</title>
        <authorList>
            <person name="Jay Z.J."/>
            <person name="Beam J.P."/>
            <person name="Dlakic M."/>
            <person name="Rusch D.B."/>
            <person name="Kozubal M.A."/>
            <person name="Inskeep W.P."/>
        </authorList>
    </citation>
    <scope>NUCLEOTIDE SEQUENCE [LARGE SCALE GENOMIC DNA]</scope>
    <source>
        <strain evidence="7">ECH_B_2</strain>
    </source>
</reference>
<keyword evidence="3" id="KW-0732">Signal</keyword>
<dbReference type="Gene3D" id="3.10.105.10">
    <property type="entry name" value="Dipeptide-binding Protein, Domain 3"/>
    <property type="match status" value="1"/>
</dbReference>
<dbReference type="GO" id="GO:0042597">
    <property type="term" value="C:periplasmic space"/>
    <property type="evidence" value="ECO:0007669"/>
    <property type="project" value="UniProtKB-ARBA"/>
</dbReference>
<comment type="similarity">
    <text evidence="1">Belongs to the bacterial solute-binding protein 5 family.</text>
</comment>
<keyword evidence="5" id="KW-1133">Transmembrane helix</keyword>
<protein>
    <submittedName>
        <fullName evidence="7">Peptide ABC transporter permease</fullName>
    </submittedName>
</protein>